<comment type="cofactor">
    <cofactor evidence="1">
        <name>FAD</name>
        <dbReference type="ChEBI" id="CHEBI:57692"/>
    </cofactor>
</comment>
<name>A0ABS2R5B7_9BACI</name>
<comment type="caution">
    <text evidence="11">The sequence shown here is derived from an EMBL/GenBank/DDBJ whole genome shotgun (WGS) entry which is preliminary data.</text>
</comment>
<evidence type="ECO:0000313" key="12">
    <source>
        <dbReference type="Proteomes" id="UP000823485"/>
    </source>
</evidence>
<protein>
    <recommendedName>
        <fullName evidence="3">proline dehydrogenase</fullName>
        <ecNumber evidence="3">1.5.5.2</ecNumber>
    </recommendedName>
</protein>
<dbReference type="GO" id="GO:0016491">
    <property type="term" value="F:oxidoreductase activity"/>
    <property type="evidence" value="ECO:0007669"/>
    <property type="project" value="UniProtKB-KW"/>
</dbReference>
<sequence length="340" mass="39329">MGLTRDFFITLSQNQALNSAAKRWGLKLGAQSVVAGTNIEEMIASVKKLNAQGISATVDNLGEFVYEREEALKAKEEILAVIQAIHDHQVDAHISLKPTQLGLDISYNFCLENLREIIEKANQYGIFVNFDTEDYGHLQPTFDLIDELSADYNNIGTVIQAYFYHSMENIKKYKDFRLRIVKGAYKEPEHLAYQDKKDIDENYIKLIEYHLLNGKFTSIATHDHHIINHVKQFVKQHNIPKDKFEFQMLYGFRKDLQLQLVKEGFHFCTYVPFGNDWFGYFMRRLAERPQNLSLIAKQIFNKKTNTAIGVGALALILMRANKKRKKHTAKQRKCSGNYKK</sequence>
<keyword evidence="5" id="KW-0547">Nucleotide-binding</keyword>
<comment type="pathway">
    <text evidence="2">Amino-acid degradation; L-proline degradation into L-glutamate; L-glutamate from L-proline: step 1/2.</text>
</comment>
<evidence type="ECO:0000256" key="8">
    <source>
        <dbReference type="ARBA" id="ARBA00023062"/>
    </source>
</evidence>
<feature type="domain" description="Proline dehydrogenase" evidence="10">
    <location>
        <begin position="44"/>
        <end position="293"/>
    </location>
</feature>
<dbReference type="Proteomes" id="UP000823485">
    <property type="component" value="Unassembled WGS sequence"/>
</dbReference>
<dbReference type="RefSeq" id="WP_077113556.1">
    <property type="nucleotide sequence ID" value="NZ_JAFBFH010000010.1"/>
</dbReference>
<dbReference type="Pfam" id="PF01619">
    <property type="entry name" value="Pro_dh"/>
    <property type="match status" value="1"/>
</dbReference>
<dbReference type="EMBL" id="JAFBFH010000010">
    <property type="protein sequence ID" value="MBM7714851.1"/>
    <property type="molecule type" value="Genomic_DNA"/>
</dbReference>
<evidence type="ECO:0000256" key="9">
    <source>
        <dbReference type="ARBA" id="ARBA00048779"/>
    </source>
</evidence>
<keyword evidence="7 11" id="KW-0560">Oxidoreductase</keyword>
<evidence type="ECO:0000259" key="10">
    <source>
        <dbReference type="Pfam" id="PF01619"/>
    </source>
</evidence>
<dbReference type="PANTHER" id="PTHR13914:SF0">
    <property type="entry name" value="PROLINE DEHYDROGENASE 1, MITOCHONDRIAL"/>
    <property type="match status" value="1"/>
</dbReference>
<keyword evidence="12" id="KW-1185">Reference proteome</keyword>
<gene>
    <name evidence="11" type="ORF">JOC94_001823</name>
</gene>
<organism evidence="11 12">
    <name type="scientific">Siminovitchia thermophila</name>
    <dbReference type="NCBI Taxonomy" id="1245522"/>
    <lineage>
        <taxon>Bacteria</taxon>
        <taxon>Bacillati</taxon>
        <taxon>Bacillota</taxon>
        <taxon>Bacilli</taxon>
        <taxon>Bacillales</taxon>
        <taxon>Bacillaceae</taxon>
        <taxon>Siminovitchia</taxon>
    </lineage>
</organism>
<keyword evidence="6" id="KW-0274">FAD</keyword>
<evidence type="ECO:0000256" key="1">
    <source>
        <dbReference type="ARBA" id="ARBA00001974"/>
    </source>
</evidence>
<dbReference type="PANTHER" id="PTHR13914">
    <property type="entry name" value="PROLINE OXIDASE"/>
    <property type="match status" value="1"/>
</dbReference>
<evidence type="ECO:0000256" key="4">
    <source>
        <dbReference type="ARBA" id="ARBA00022630"/>
    </source>
</evidence>
<dbReference type="InterPro" id="IPR008219">
    <property type="entry name" value="PRODH_bac_arc"/>
</dbReference>
<keyword evidence="4" id="KW-0285">Flavoprotein</keyword>
<evidence type="ECO:0000313" key="11">
    <source>
        <dbReference type="EMBL" id="MBM7714851.1"/>
    </source>
</evidence>
<keyword evidence="8" id="KW-0642">Proline metabolism</keyword>
<dbReference type="InterPro" id="IPR015659">
    <property type="entry name" value="Proline_oxidase"/>
</dbReference>
<evidence type="ECO:0000256" key="5">
    <source>
        <dbReference type="ARBA" id="ARBA00022741"/>
    </source>
</evidence>
<evidence type="ECO:0000256" key="6">
    <source>
        <dbReference type="ARBA" id="ARBA00022827"/>
    </source>
</evidence>
<accession>A0ABS2R5B7</accession>
<dbReference type="InterPro" id="IPR002872">
    <property type="entry name" value="Proline_DH_dom"/>
</dbReference>
<dbReference type="Gene3D" id="3.20.20.220">
    <property type="match status" value="1"/>
</dbReference>
<proteinExistence type="predicted"/>
<dbReference type="SUPFAM" id="SSF51730">
    <property type="entry name" value="FAD-linked oxidoreductase"/>
    <property type="match status" value="1"/>
</dbReference>
<dbReference type="InterPro" id="IPR029041">
    <property type="entry name" value="FAD-linked_oxidoreductase-like"/>
</dbReference>
<reference evidence="11 12" key="1">
    <citation type="submission" date="2021-01" db="EMBL/GenBank/DDBJ databases">
        <title>Genomic Encyclopedia of Type Strains, Phase IV (KMG-IV): sequencing the most valuable type-strain genomes for metagenomic binning, comparative biology and taxonomic classification.</title>
        <authorList>
            <person name="Goeker M."/>
        </authorList>
    </citation>
    <scope>NUCLEOTIDE SEQUENCE [LARGE SCALE GENOMIC DNA]</scope>
    <source>
        <strain evidence="11 12">DSM 105453</strain>
    </source>
</reference>
<dbReference type="EC" id="1.5.5.2" evidence="3"/>
<evidence type="ECO:0000256" key="2">
    <source>
        <dbReference type="ARBA" id="ARBA00004739"/>
    </source>
</evidence>
<evidence type="ECO:0000256" key="3">
    <source>
        <dbReference type="ARBA" id="ARBA00012695"/>
    </source>
</evidence>
<dbReference type="PIRSF" id="PIRSF000196">
    <property type="entry name" value="Pro_dehydrog"/>
    <property type="match status" value="1"/>
</dbReference>
<comment type="catalytic activity">
    <reaction evidence="9">
        <text>L-proline + a quinone = (S)-1-pyrroline-5-carboxylate + a quinol + H(+)</text>
        <dbReference type="Rhea" id="RHEA:23784"/>
        <dbReference type="ChEBI" id="CHEBI:15378"/>
        <dbReference type="ChEBI" id="CHEBI:17388"/>
        <dbReference type="ChEBI" id="CHEBI:24646"/>
        <dbReference type="ChEBI" id="CHEBI:60039"/>
        <dbReference type="ChEBI" id="CHEBI:132124"/>
        <dbReference type="EC" id="1.5.5.2"/>
    </reaction>
</comment>
<evidence type="ECO:0000256" key="7">
    <source>
        <dbReference type="ARBA" id="ARBA00023002"/>
    </source>
</evidence>